<keyword evidence="1" id="KW-0548">Nucleotidyltransferase</keyword>
<evidence type="ECO:0000313" key="1">
    <source>
        <dbReference type="EMBL" id="KAA3471096.1"/>
    </source>
</evidence>
<comment type="caution">
    <text evidence="1">The sequence shown here is derived from an EMBL/GenBank/DDBJ whole genome shotgun (WGS) entry which is preliminary data.</text>
</comment>
<keyword evidence="1" id="KW-0695">RNA-directed DNA polymerase</keyword>
<dbReference type="PANTHER" id="PTHR33116">
    <property type="entry name" value="REVERSE TRANSCRIPTASE ZINC-BINDING DOMAIN-CONTAINING PROTEIN-RELATED-RELATED"/>
    <property type="match status" value="1"/>
</dbReference>
<reference evidence="1" key="1">
    <citation type="submission" date="2019-08" db="EMBL/GenBank/DDBJ databases">
        <authorList>
            <person name="Liu F."/>
        </authorList>
    </citation>
    <scope>NUCLEOTIDE SEQUENCE [LARGE SCALE GENOMIC DNA]</scope>
    <source>
        <strain evidence="1">PA1801</strain>
        <tissue evidence="1">Leaf</tissue>
    </source>
</reference>
<organism evidence="1 2">
    <name type="scientific">Gossypium australe</name>
    <dbReference type="NCBI Taxonomy" id="47621"/>
    <lineage>
        <taxon>Eukaryota</taxon>
        <taxon>Viridiplantae</taxon>
        <taxon>Streptophyta</taxon>
        <taxon>Embryophyta</taxon>
        <taxon>Tracheophyta</taxon>
        <taxon>Spermatophyta</taxon>
        <taxon>Magnoliopsida</taxon>
        <taxon>eudicotyledons</taxon>
        <taxon>Gunneridae</taxon>
        <taxon>Pentapetalae</taxon>
        <taxon>rosids</taxon>
        <taxon>malvids</taxon>
        <taxon>Malvales</taxon>
        <taxon>Malvaceae</taxon>
        <taxon>Malvoideae</taxon>
        <taxon>Gossypium</taxon>
    </lineage>
</organism>
<name>A0A5B6VPI6_9ROSI</name>
<dbReference type="OrthoDB" id="1462571at2759"/>
<sequence length="374" mass="43041">MRYSNDLETYSSPPNMISFGKGLNWSVRYLSQRGNEATYSIACFLLPKFLCGKLESIMAKFWWQKRYGKKGIHLCGWDQLCKLKENRGFGFKSLPKFNVALLKKQGRRILRYPNSLLARVRKFTFIYLEKHVGSEGALTEGTMLEDFDKGRPLATKVCQFGFFKVNFVSDLIDTQSREWRKDIIFNTFPKDVAKRILMIPLAKEAFDDILESFVEFPSYVTQSKLHKGSYKLLVSQVSWSSGVNRTYLAGSTNEQYRVFCCGNWGIWFNRNQSVHEGKKLSSKDIADWTTSCLYEHDTIKEKSHSRSNVFARWSPPFDAEVKVNFDAAFNLIQIRSGVGVVTRNVSGEILASKMVLHKGFLPCLQWRLVHACSQ</sequence>
<keyword evidence="2" id="KW-1185">Reference proteome</keyword>
<dbReference type="EMBL" id="SMMG02000006">
    <property type="protein sequence ID" value="KAA3471096.1"/>
    <property type="molecule type" value="Genomic_DNA"/>
</dbReference>
<dbReference type="GO" id="GO:0003964">
    <property type="term" value="F:RNA-directed DNA polymerase activity"/>
    <property type="evidence" value="ECO:0007669"/>
    <property type="project" value="UniProtKB-KW"/>
</dbReference>
<evidence type="ECO:0000313" key="2">
    <source>
        <dbReference type="Proteomes" id="UP000325315"/>
    </source>
</evidence>
<dbReference type="Proteomes" id="UP000325315">
    <property type="component" value="Unassembled WGS sequence"/>
</dbReference>
<dbReference type="AlphaFoldDB" id="A0A5B6VPI6"/>
<gene>
    <name evidence="1" type="ORF">EPI10_016750</name>
</gene>
<keyword evidence="1" id="KW-0808">Transferase</keyword>
<dbReference type="PANTHER" id="PTHR33116:SF86">
    <property type="entry name" value="REVERSE TRANSCRIPTASE DOMAIN-CONTAINING PROTEIN"/>
    <property type="match status" value="1"/>
</dbReference>
<protein>
    <submittedName>
        <fullName evidence="1">Reverse transcriptase</fullName>
    </submittedName>
</protein>
<accession>A0A5B6VPI6</accession>
<proteinExistence type="predicted"/>